<proteinExistence type="predicted"/>
<dbReference type="Gene3D" id="2.40.128.270">
    <property type="match status" value="1"/>
</dbReference>
<dbReference type="PROSITE" id="PS51257">
    <property type="entry name" value="PROKAR_LIPOPROTEIN"/>
    <property type="match status" value="1"/>
</dbReference>
<dbReference type="PANTHER" id="PTHR35535:SF2">
    <property type="entry name" value="DUF306 DOMAIN-CONTAINING PROTEIN"/>
    <property type="match status" value="1"/>
</dbReference>
<dbReference type="PANTHER" id="PTHR35535">
    <property type="entry name" value="HEAT SHOCK PROTEIN HSLJ"/>
    <property type="match status" value="1"/>
</dbReference>
<feature type="domain" description="DUF306" evidence="1">
    <location>
        <begin position="41"/>
        <end position="137"/>
    </location>
</feature>
<dbReference type="RefSeq" id="WP_094473252.1">
    <property type="nucleotide sequence ID" value="NZ_NOXT01000098.1"/>
</dbReference>
<accession>A0A255YQ94</accession>
<evidence type="ECO:0000313" key="2">
    <source>
        <dbReference type="EMBL" id="OYQ30854.1"/>
    </source>
</evidence>
<dbReference type="OrthoDB" id="5489750at2"/>
<dbReference type="InterPro" id="IPR038670">
    <property type="entry name" value="HslJ-like_sf"/>
</dbReference>
<evidence type="ECO:0000313" key="3">
    <source>
        <dbReference type="Proteomes" id="UP000216991"/>
    </source>
</evidence>
<organism evidence="2 3">
    <name type="scientific">Sandarakinorhabdus cyanobacteriorum</name>
    <dbReference type="NCBI Taxonomy" id="1981098"/>
    <lineage>
        <taxon>Bacteria</taxon>
        <taxon>Pseudomonadati</taxon>
        <taxon>Pseudomonadota</taxon>
        <taxon>Alphaproteobacteria</taxon>
        <taxon>Sphingomonadales</taxon>
        <taxon>Sphingosinicellaceae</taxon>
        <taxon>Sandarakinorhabdus</taxon>
    </lineage>
</organism>
<dbReference type="EMBL" id="NOXT01000098">
    <property type="protein sequence ID" value="OYQ30854.1"/>
    <property type="molecule type" value="Genomic_DNA"/>
</dbReference>
<keyword evidence="3" id="KW-1185">Reference proteome</keyword>
<evidence type="ECO:0000259" key="1">
    <source>
        <dbReference type="Pfam" id="PF03724"/>
    </source>
</evidence>
<comment type="caution">
    <text evidence="2">The sequence shown here is derived from an EMBL/GenBank/DDBJ whole genome shotgun (WGS) entry which is preliminary data.</text>
</comment>
<dbReference type="InterPro" id="IPR053147">
    <property type="entry name" value="Hsp_HslJ-like"/>
</dbReference>
<reference evidence="2 3" key="1">
    <citation type="submission" date="2017-07" db="EMBL/GenBank/DDBJ databases">
        <title>Sandarakinorhabdus cyanobacteriorum sp. nov., a novel bacterium isolated from cyanobacterial aggregates in a eutrophic lake.</title>
        <authorList>
            <person name="Cai H."/>
        </authorList>
    </citation>
    <scope>NUCLEOTIDE SEQUENCE [LARGE SCALE GENOMIC DNA]</scope>
    <source>
        <strain evidence="2 3">TH057</strain>
    </source>
</reference>
<protein>
    <recommendedName>
        <fullName evidence="1">DUF306 domain-containing protein</fullName>
    </recommendedName>
</protein>
<sequence>MRRALITLLALASLAGCQAERRQLGQALSGKPPVATGSLVGRWTMADLNGGGPVARGELAFIADSVAGTAGCNRLAGGWQQAGATIGIGPVAVTRMACPPAVMAVEARVIALLNAAKRVEFDARGGATLISDDGQRLRLIPALPDVPVR</sequence>
<dbReference type="Proteomes" id="UP000216991">
    <property type="component" value="Unassembled WGS sequence"/>
</dbReference>
<dbReference type="AlphaFoldDB" id="A0A255YQ94"/>
<dbReference type="InterPro" id="IPR005184">
    <property type="entry name" value="DUF306_Meta_HslJ"/>
</dbReference>
<dbReference type="Pfam" id="PF03724">
    <property type="entry name" value="META"/>
    <property type="match status" value="1"/>
</dbReference>
<name>A0A255YQ94_9SPHN</name>
<gene>
    <name evidence="2" type="ORF">CHU93_06225</name>
</gene>